<evidence type="ECO:0000259" key="14">
    <source>
        <dbReference type="PROSITE" id="PS51846"/>
    </source>
</evidence>
<dbReference type="SMART" id="SM00116">
    <property type="entry name" value="CBS"/>
    <property type="match status" value="2"/>
</dbReference>
<dbReference type="EMBL" id="QWLM01000003">
    <property type="protein sequence ID" value="RHW47079.1"/>
    <property type="molecule type" value="Genomic_DNA"/>
</dbReference>
<dbReference type="SUPFAM" id="SSF56176">
    <property type="entry name" value="FAD-binding/transporter-associated domain-like"/>
    <property type="match status" value="1"/>
</dbReference>
<comment type="similarity">
    <text evidence="2">Belongs to the UPF0053 family.</text>
</comment>
<accession>A0A417Z8U6</accession>
<dbReference type="AlphaFoldDB" id="A0A417Z8U6"/>
<dbReference type="Pfam" id="PF00571">
    <property type="entry name" value="CBS"/>
    <property type="match status" value="2"/>
</dbReference>
<dbReference type="InterPro" id="IPR005170">
    <property type="entry name" value="Transptr-assoc_dom"/>
</dbReference>
<dbReference type="Pfam" id="PF03471">
    <property type="entry name" value="CorC_HlyC"/>
    <property type="match status" value="1"/>
</dbReference>
<dbReference type="Gene3D" id="3.10.580.10">
    <property type="entry name" value="CBS-domain"/>
    <property type="match status" value="1"/>
</dbReference>
<organism evidence="15 16">
    <name type="scientific">Dermacoccus abyssi</name>
    <dbReference type="NCBI Taxonomy" id="322596"/>
    <lineage>
        <taxon>Bacteria</taxon>
        <taxon>Bacillati</taxon>
        <taxon>Actinomycetota</taxon>
        <taxon>Actinomycetes</taxon>
        <taxon>Micrococcales</taxon>
        <taxon>Dermacoccaceae</taxon>
        <taxon>Dermacoccus</taxon>
    </lineage>
</organism>
<dbReference type="PANTHER" id="PTHR22777">
    <property type="entry name" value="HEMOLYSIN-RELATED"/>
    <property type="match status" value="1"/>
</dbReference>
<dbReference type="FunFam" id="3.10.580.10:FF:000002">
    <property type="entry name" value="Magnesium/cobalt efflux protein CorC"/>
    <property type="match status" value="1"/>
</dbReference>
<dbReference type="InterPro" id="IPR000644">
    <property type="entry name" value="CBS_dom"/>
</dbReference>
<feature type="region of interest" description="Disordered" evidence="11">
    <location>
        <begin position="415"/>
        <end position="436"/>
    </location>
</feature>
<dbReference type="PROSITE" id="PS51371">
    <property type="entry name" value="CBS"/>
    <property type="match status" value="2"/>
</dbReference>
<dbReference type="Proteomes" id="UP000285376">
    <property type="component" value="Unassembled WGS sequence"/>
</dbReference>
<comment type="subcellular location">
    <subcellularLocation>
        <location evidence="1">Cell membrane</location>
        <topology evidence="1">Multi-pass membrane protein</topology>
    </subcellularLocation>
</comment>
<dbReference type="Pfam" id="PF01595">
    <property type="entry name" value="CNNM"/>
    <property type="match status" value="1"/>
</dbReference>
<keyword evidence="7 9" id="KW-0129">CBS domain</keyword>
<gene>
    <name evidence="15" type="ORF">D1832_03550</name>
</gene>
<evidence type="ECO:0000256" key="11">
    <source>
        <dbReference type="SAM" id="MobiDB-lite"/>
    </source>
</evidence>
<dbReference type="GO" id="GO:0005886">
    <property type="term" value="C:plasma membrane"/>
    <property type="evidence" value="ECO:0007669"/>
    <property type="project" value="UniProtKB-SubCell"/>
</dbReference>
<dbReference type="Gene3D" id="3.30.465.10">
    <property type="match status" value="1"/>
</dbReference>
<dbReference type="CDD" id="cd04590">
    <property type="entry name" value="CBS_pair_CorC_HlyC_assoc"/>
    <property type="match status" value="1"/>
</dbReference>
<evidence type="ECO:0000256" key="9">
    <source>
        <dbReference type="PROSITE-ProRule" id="PRU00703"/>
    </source>
</evidence>
<feature type="domain" description="CNNM transmembrane" evidence="14">
    <location>
        <begin position="1"/>
        <end position="184"/>
    </location>
</feature>
<dbReference type="InterPro" id="IPR046342">
    <property type="entry name" value="CBS_dom_sf"/>
</dbReference>
<evidence type="ECO:0000256" key="7">
    <source>
        <dbReference type="ARBA" id="ARBA00023122"/>
    </source>
</evidence>
<protein>
    <submittedName>
        <fullName evidence="15">HlyC/CorC family transporter</fullName>
    </submittedName>
</protein>
<feature type="domain" description="CBS" evidence="13">
    <location>
        <begin position="203"/>
        <end position="262"/>
    </location>
</feature>
<evidence type="ECO:0000256" key="8">
    <source>
        <dbReference type="ARBA" id="ARBA00023136"/>
    </source>
</evidence>
<sequence>MTIVLIAALVSVVLGFGFALVESAVSRMTRLRVASLAEDGHAAAPALGAVVERHSTALMVLTFMRVGAEMTAAVLVTVAATRIFDDFWPALITAVAVMAVVSFVLVGVSPRTLGHQHADAVALAASRPLLVALKVLSPLARMLVALGNAVTPGEGYREGPFDSEAELREFVDLAEDSDLIEADERRMIHSVFELGDTIVREVMVPRTDMIVIDGHKSLRQAMNLFVRSGFSRVPVVGENTDDIVGLLYFKDVVRRHLTGEAEKMRISEVMRDMAFVPESKPVDALLKEMQRDRVHFAIVVDEYGGTAGLVTMEDIVEEIVGEIDDEYDRVTPGVEDLGDGHTRVPARMSIDDLGELFGVTIEEDDIDTVGGLLAKIDGRMPLPGATGEIAGLRLTAEKMAGRRHQLATLVVERVGDEDPAERGDEHAANSGAEEMV</sequence>
<evidence type="ECO:0000256" key="3">
    <source>
        <dbReference type="ARBA" id="ARBA00022475"/>
    </source>
</evidence>
<proteinExistence type="inferred from homology"/>
<dbReference type="PANTHER" id="PTHR22777:SF32">
    <property type="entry name" value="UPF0053 INNER MEMBRANE PROTEIN YFJD"/>
    <property type="match status" value="1"/>
</dbReference>
<evidence type="ECO:0000256" key="10">
    <source>
        <dbReference type="PROSITE-ProRule" id="PRU01193"/>
    </source>
</evidence>
<dbReference type="RefSeq" id="WP_118912647.1">
    <property type="nucleotide sequence ID" value="NZ_CBCRVH010000006.1"/>
</dbReference>
<feature type="transmembrane region" description="Helical" evidence="12">
    <location>
        <begin position="87"/>
        <end position="108"/>
    </location>
</feature>
<dbReference type="SMART" id="SM01091">
    <property type="entry name" value="CorC_HlyC"/>
    <property type="match status" value="1"/>
</dbReference>
<dbReference type="GO" id="GO:0050660">
    <property type="term" value="F:flavin adenine dinucleotide binding"/>
    <property type="evidence" value="ECO:0007669"/>
    <property type="project" value="InterPro"/>
</dbReference>
<dbReference type="InterPro" id="IPR036318">
    <property type="entry name" value="FAD-bd_PCMH-like_sf"/>
</dbReference>
<evidence type="ECO:0000256" key="1">
    <source>
        <dbReference type="ARBA" id="ARBA00004651"/>
    </source>
</evidence>
<dbReference type="InterPro" id="IPR002550">
    <property type="entry name" value="CNNM"/>
</dbReference>
<evidence type="ECO:0000256" key="5">
    <source>
        <dbReference type="ARBA" id="ARBA00022737"/>
    </source>
</evidence>
<evidence type="ECO:0000313" key="16">
    <source>
        <dbReference type="Proteomes" id="UP000285376"/>
    </source>
</evidence>
<keyword evidence="5" id="KW-0677">Repeat</keyword>
<keyword evidence="6 10" id="KW-1133">Transmembrane helix</keyword>
<keyword evidence="8 10" id="KW-0472">Membrane</keyword>
<evidence type="ECO:0000259" key="13">
    <source>
        <dbReference type="PROSITE" id="PS51371"/>
    </source>
</evidence>
<keyword evidence="4 10" id="KW-0812">Transmembrane</keyword>
<name>A0A417Z8U6_9MICO</name>
<dbReference type="PROSITE" id="PS51846">
    <property type="entry name" value="CNNM"/>
    <property type="match status" value="1"/>
</dbReference>
<dbReference type="SUPFAM" id="SSF54631">
    <property type="entry name" value="CBS-domain pair"/>
    <property type="match status" value="1"/>
</dbReference>
<keyword evidence="3" id="KW-1003">Cell membrane</keyword>
<feature type="compositionally biased region" description="Basic and acidic residues" evidence="11">
    <location>
        <begin position="415"/>
        <end position="427"/>
    </location>
</feature>
<evidence type="ECO:0000256" key="12">
    <source>
        <dbReference type="SAM" id="Phobius"/>
    </source>
</evidence>
<evidence type="ECO:0000256" key="2">
    <source>
        <dbReference type="ARBA" id="ARBA00006337"/>
    </source>
</evidence>
<reference evidence="15 16" key="1">
    <citation type="submission" date="2018-08" db="EMBL/GenBank/DDBJ databases">
        <title>Whole genome sequence analysis of Dermacoccus abyssi bacteria isolated from Deep Mariana trench Micromonospora spp reveals genes involved in the environmental adaptation and production of secondary metabolites.</title>
        <authorList>
            <person name="Abdel-Mageed W.M."/>
            <person name="Lehri B."/>
            <person name="Nouioui I."/>
            <person name="Goodfellow I."/>
            <person name="Jaspars M."/>
            <person name="Karlyshev A."/>
        </authorList>
    </citation>
    <scope>NUCLEOTIDE SEQUENCE [LARGE SCALE GENOMIC DNA]</scope>
    <source>
        <strain evidence="15 16">MT1.1</strain>
    </source>
</reference>
<evidence type="ECO:0000256" key="4">
    <source>
        <dbReference type="ARBA" id="ARBA00022692"/>
    </source>
</evidence>
<comment type="caution">
    <text evidence="15">The sequence shown here is derived from an EMBL/GenBank/DDBJ whole genome shotgun (WGS) entry which is preliminary data.</text>
</comment>
<feature type="domain" description="CBS" evidence="13">
    <location>
        <begin position="269"/>
        <end position="326"/>
    </location>
</feature>
<dbReference type="InterPro" id="IPR044751">
    <property type="entry name" value="Ion_transp-like_CBS"/>
</dbReference>
<evidence type="ECO:0000313" key="15">
    <source>
        <dbReference type="EMBL" id="RHW47079.1"/>
    </source>
</evidence>
<evidence type="ECO:0000256" key="6">
    <source>
        <dbReference type="ARBA" id="ARBA00022989"/>
    </source>
</evidence>
<dbReference type="InterPro" id="IPR016169">
    <property type="entry name" value="FAD-bd_PCMH_sub2"/>
</dbReference>